<evidence type="ECO:0000256" key="3">
    <source>
        <dbReference type="ARBA" id="ARBA00022723"/>
    </source>
</evidence>
<evidence type="ECO:0000313" key="8">
    <source>
        <dbReference type="EMBL" id="APG28375.1"/>
    </source>
</evidence>
<keyword evidence="5" id="KW-0411">Iron-sulfur</keyword>
<evidence type="ECO:0000256" key="1">
    <source>
        <dbReference type="ARBA" id="ARBA00001966"/>
    </source>
</evidence>
<evidence type="ECO:0000259" key="6">
    <source>
        <dbReference type="Pfam" id="PF04055"/>
    </source>
</evidence>
<dbReference type="InterPro" id="IPR058240">
    <property type="entry name" value="rSAM_sf"/>
</dbReference>
<dbReference type="RefSeq" id="WP_072284405.1">
    <property type="nucleotide sequence ID" value="NZ_CP015519.1"/>
</dbReference>
<sequence length="342" mass="39099">MKPENCQRIICHNPFEWFEIHPDGQVFACCPAWLKRSLGNLLTDDLDDIWNGTTARDLRRSIHDSSFRHCNRRRCPRLVNGTAPVGKLGELEKGVFRDVFEAKQTRLPWGPQKLNLCYDRSCNLACSSCRSGFYAASDEEQFRADYLSDRVRRELAPHARQLIISGTGDPFASSSYRRLLEEFVPREYPHLESIHLHSNGLLWDSAAWQSMQAAQPFVRTAEISIDAASAEIYSLNRGGDFDLLLDNLTFLARLPIAITLSFVVQQNNYREMADFVSLAQGFDFAVYFSQLVNWGTFRREEFLRRAVHLPDHPEHAAFCSVLGEVAKQERVDVGNLQSVLNR</sequence>
<gene>
    <name evidence="8" type="ORF">A7E78_11245</name>
</gene>
<dbReference type="SUPFAM" id="SSF102114">
    <property type="entry name" value="Radical SAM enzymes"/>
    <property type="match status" value="2"/>
</dbReference>
<feature type="domain" description="4Fe4S-binding SPASM" evidence="7">
    <location>
        <begin position="11"/>
        <end position="75"/>
    </location>
</feature>
<dbReference type="InterPro" id="IPR023885">
    <property type="entry name" value="4Fe4S-binding_SPASM_dom"/>
</dbReference>
<dbReference type="Proteomes" id="UP000182517">
    <property type="component" value="Chromosome"/>
</dbReference>
<accession>A0A1L3GR40</accession>
<dbReference type="Gene3D" id="3.20.20.70">
    <property type="entry name" value="Aldolase class I"/>
    <property type="match status" value="2"/>
</dbReference>
<evidence type="ECO:0000256" key="5">
    <source>
        <dbReference type="ARBA" id="ARBA00023014"/>
    </source>
</evidence>
<dbReference type="SFLD" id="SFLDS00029">
    <property type="entry name" value="Radical_SAM"/>
    <property type="match status" value="1"/>
</dbReference>
<dbReference type="KEGG" id="pef:A7E78_11245"/>
<dbReference type="GO" id="GO:0003824">
    <property type="term" value="F:catalytic activity"/>
    <property type="evidence" value="ECO:0007669"/>
    <property type="project" value="InterPro"/>
</dbReference>
<dbReference type="Pfam" id="PF13186">
    <property type="entry name" value="SPASM"/>
    <property type="match status" value="1"/>
</dbReference>
<evidence type="ECO:0000256" key="4">
    <source>
        <dbReference type="ARBA" id="ARBA00023004"/>
    </source>
</evidence>
<keyword evidence="3" id="KW-0479">Metal-binding</keyword>
<dbReference type="OrthoDB" id="8666056at2"/>
<dbReference type="InterPro" id="IPR013785">
    <property type="entry name" value="Aldolase_TIM"/>
</dbReference>
<organism evidence="8 9">
    <name type="scientific">Syntrophotalea acetylenivorans</name>
    <dbReference type="NCBI Taxonomy" id="1842532"/>
    <lineage>
        <taxon>Bacteria</taxon>
        <taxon>Pseudomonadati</taxon>
        <taxon>Thermodesulfobacteriota</taxon>
        <taxon>Desulfuromonadia</taxon>
        <taxon>Desulfuromonadales</taxon>
        <taxon>Syntrophotaleaceae</taxon>
        <taxon>Syntrophotalea</taxon>
    </lineage>
</organism>
<dbReference type="CDD" id="cd21109">
    <property type="entry name" value="SPASM"/>
    <property type="match status" value="1"/>
</dbReference>
<evidence type="ECO:0000256" key="2">
    <source>
        <dbReference type="ARBA" id="ARBA00022691"/>
    </source>
</evidence>
<dbReference type="PANTHER" id="PTHR11228:SF7">
    <property type="entry name" value="PQQA PEPTIDE CYCLASE"/>
    <property type="match status" value="1"/>
</dbReference>
<keyword evidence="4" id="KW-0408">Iron</keyword>
<dbReference type="EMBL" id="CP015519">
    <property type="protein sequence ID" value="APG28375.1"/>
    <property type="molecule type" value="Genomic_DNA"/>
</dbReference>
<feature type="domain" description="Radical SAM core" evidence="6">
    <location>
        <begin position="121"/>
        <end position="278"/>
    </location>
</feature>
<comment type="cofactor">
    <cofactor evidence="1">
        <name>[4Fe-4S] cluster</name>
        <dbReference type="ChEBI" id="CHEBI:49883"/>
    </cofactor>
</comment>
<evidence type="ECO:0000259" key="7">
    <source>
        <dbReference type="Pfam" id="PF13186"/>
    </source>
</evidence>
<dbReference type="CDD" id="cd01335">
    <property type="entry name" value="Radical_SAM"/>
    <property type="match status" value="1"/>
</dbReference>
<evidence type="ECO:0000313" key="9">
    <source>
        <dbReference type="Proteomes" id="UP000182517"/>
    </source>
</evidence>
<reference evidence="8 9" key="1">
    <citation type="journal article" date="2017" name="Genome Announc.">
        <title>Complete Genome Sequences of Two Acetylene-Fermenting Pelobacter acetylenicus Strains.</title>
        <authorList>
            <person name="Sutton J.M."/>
            <person name="Baesman S.M."/>
            <person name="Fierst J.L."/>
            <person name="Poret-Peterson A.T."/>
            <person name="Oremland R.S."/>
            <person name="Dunlap D.S."/>
            <person name="Akob D.M."/>
        </authorList>
    </citation>
    <scope>NUCLEOTIDE SEQUENCE [LARGE SCALE GENOMIC DNA]</scope>
    <source>
        <strain evidence="8 9">SFB93</strain>
    </source>
</reference>
<dbReference type="STRING" id="1842532.A7E78_11245"/>
<proteinExistence type="predicted"/>
<dbReference type="InterPro" id="IPR050377">
    <property type="entry name" value="Radical_SAM_PqqE_MftC-like"/>
</dbReference>
<keyword evidence="2" id="KW-0949">S-adenosyl-L-methionine</keyword>
<dbReference type="InterPro" id="IPR007197">
    <property type="entry name" value="rSAM"/>
</dbReference>
<dbReference type="GO" id="GO:0051536">
    <property type="term" value="F:iron-sulfur cluster binding"/>
    <property type="evidence" value="ECO:0007669"/>
    <property type="project" value="UniProtKB-KW"/>
</dbReference>
<name>A0A1L3GR40_9BACT</name>
<dbReference type="Pfam" id="PF04055">
    <property type="entry name" value="Radical_SAM"/>
    <property type="match status" value="1"/>
</dbReference>
<protein>
    <submittedName>
        <fullName evidence="8">Uncharacterized protein</fullName>
    </submittedName>
</protein>
<dbReference type="PANTHER" id="PTHR11228">
    <property type="entry name" value="RADICAL SAM DOMAIN PROTEIN"/>
    <property type="match status" value="1"/>
</dbReference>
<dbReference type="GO" id="GO:0046872">
    <property type="term" value="F:metal ion binding"/>
    <property type="evidence" value="ECO:0007669"/>
    <property type="project" value="UniProtKB-KW"/>
</dbReference>
<keyword evidence="9" id="KW-1185">Reference proteome</keyword>
<dbReference type="AlphaFoldDB" id="A0A1L3GR40"/>